<dbReference type="Proteomes" id="UP000440732">
    <property type="component" value="Unassembled WGS sequence"/>
</dbReference>
<accession>A0A6A3PBK1</accession>
<evidence type="ECO:0000256" key="1">
    <source>
        <dbReference type="SAM" id="Phobius"/>
    </source>
</evidence>
<dbReference type="AlphaFoldDB" id="A0A6A3PBK1"/>
<comment type="caution">
    <text evidence="2">The sequence shown here is derived from an EMBL/GenBank/DDBJ whole genome shotgun (WGS) entry which is preliminary data.</text>
</comment>
<feature type="transmembrane region" description="Helical" evidence="1">
    <location>
        <begin position="6"/>
        <end position="24"/>
    </location>
</feature>
<keyword evidence="1" id="KW-0472">Membrane</keyword>
<evidence type="ECO:0000313" key="2">
    <source>
        <dbReference type="EMBL" id="KAE9053582.1"/>
    </source>
</evidence>
<name>A0A6A3PBK1_9STRA</name>
<evidence type="ECO:0000313" key="3">
    <source>
        <dbReference type="Proteomes" id="UP000440732"/>
    </source>
</evidence>
<keyword evidence="1" id="KW-1133">Transmembrane helix</keyword>
<organism evidence="2 3">
    <name type="scientific">Phytophthora fragariae</name>
    <dbReference type="NCBI Taxonomy" id="53985"/>
    <lineage>
        <taxon>Eukaryota</taxon>
        <taxon>Sar</taxon>
        <taxon>Stramenopiles</taxon>
        <taxon>Oomycota</taxon>
        <taxon>Peronosporomycetes</taxon>
        <taxon>Peronosporales</taxon>
        <taxon>Peronosporaceae</taxon>
        <taxon>Phytophthora</taxon>
    </lineage>
</organism>
<protein>
    <submittedName>
        <fullName evidence="2">Uncharacterized protein</fullName>
    </submittedName>
</protein>
<proteinExistence type="predicted"/>
<dbReference type="EMBL" id="QXGA01012638">
    <property type="protein sequence ID" value="KAE9053582.1"/>
    <property type="molecule type" value="Genomic_DNA"/>
</dbReference>
<gene>
    <name evidence="2" type="ORF">PF006_g33510</name>
</gene>
<keyword evidence="1" id="KW-0812">Transmembrane</keyword>
<sequence length="59" mass="6686">LSVSACVLAIVALTFLIYGLRVLSRLRAYEQEMKLRMSAMVVERMATNQSFSLMLSDEE</sequence>
<feature type="non-terminal residue" evidence="2">
    <location>
        <position position="1"/>
    </location>
</feature>
<reference evidence="2 3" key="1">
    <citation type="submission" date="2018-08" db="EMBL/GenBank/DDBJ databases">
        <title>Genomic investigation of the strawberry pathogen Phytophthora fragariae indicates pathogenicity is determined by transcriptional variation in three key races.</title>
        <authorList>
            <person name="Adams T.M."/>
            <person name="Armitage A.D."/>
            <person name="Sobczyk M.K."/>
            <person name="Bates H.J."/>
            <person name="Dunwell J.M."/>
            <person name="Nellist C.F."/>
            <person name="Harrison R.J."/>
        </authorList>
    </citation>
    <scope>NUCLEOTIDE SEQUENCE [LARGE SCALE GENOMIC DNA]</scope>
    <source>
        <strain evidence="2 3">NOV-5</strain>
    </source>
</reference>